<keyword evidence="2" id="KW-0812">Transmembrane</keyword>
<dbReference type="GO" id="GO:0016491">
    <property type="term" value="F:oxidoreductase activity"/>
    <property type="evidence" value="ECO:0007669"/>
    <property type="project" value="UniProtKB-KW"/>
</dbReference>
<dbReference type="Gramene" id="EFJ14832">
    <property type="protein sequence ID" value="EFJ14832"/>
    <property type="gene ID" value="SELMODRAFT_423474"/>
</dbReference>
<name>D8SLU2_SELML</name>
<sequence>MRYNKLGNSELIVSKVTLGNMTWGVQNSEADAHEQLSYAFKNGINILDTAEMRQGRTDRYVGKKPITQVYLFLLCLFTFAACWFLQVRYIGVSNETSFGVMGFTDAAEKLGLPKIVSIQNSYSLLVCCRFEGTNY</sequence>
<dbReference type="STRING" id="88036.D8SLU2"/>
<evidence type="ECO:0000313" key="4">
    <source>
        <dbReference type="Proteomes" id="UP000001514"/>
    </source>
</evidence>
<evidence type="ECO:0000256" key="1">
    <source>
        <dbReference type="ARBA" id="ARBA00023002"/>
    </source>
</evidence>
<evidence type="ECO:0008006" key="5">
    <source>
        <dbReference type="Google" id="ProtNLM"/>
    </source>
</evidence>
<keyword evidence="1" id="KW-0560">Oxidoreductase</keyword>
<dbReference type="HOGENOM" id="CLU_1889360_0_0_1"/>
<keyword evidence="4" id="KW-1185">Reference proteome</keyword>
<proteinExistence type="predicted"/>
<dbReference type="PANTHER" id="PTHR43364">
    <property type="entry name" value="NADH-SPECIFIC METHYLGLYOXAL REDUCTASE-RELATED"/>
    <property type="match status" value="1"/>
</dbReference>
<protein>
    <recommendedName>
        <fullName evidence="5">NADP-dependent oxidoreductase domain-containing protein</fullName>
    </recommendedName>
</protein>
<organism evidence="4">
    <name type="scientific">Selaginella moellendorffii</name>
    <name type="common">Spikemoss</name>
    <dbReference type="NCBI Taxonomy" id="88036"/>
    <lineage>
        <taxon>Eukaryota</taxon>
        <taxon>Viridiplantae</taxon>
        <taxon>Streptophyta</taxon>
        <taxon>Embryophyta</taxon>
        <taxon>Tracheophyta</taxon>
        <taxon>Lycopodiopsida</taxon>
        <taxon>Selaginellales</taxon>
        <taxon>Selaginellaceae</taxon>
        <taxon>Selaginella</taxon>
    </lineage>
</organism>
<dbReference type="InParanoid" id="D8SLU2"/>
<dbReference type="AlphaFoldDB" id="D8SLU2"/>
<dbReference type="KEGG" id="smo:SELMODRAFT_423474"/>
<dbReference type="EMBL" id="GL377626">
    <property type="protein sequence ID" value="EFJ14832.1"/>
    <property type="molecule type" value="Genomic_DNA"/>
</dbReference>
<dbReference type="PANTHER" id="PTHR43364:SF4">
    <property type="entry name" value="NAD(P)-LINKED OXIDOREDUCTASE SUPERFAMILY PROTEIN"/>
    <property type="match status" value="1"/>
</dbReference>
<accession>D8SLU2</accession>
<gene>
    <name evidence="3" type="ORF">SELMODRAFT_423474</name>
</gene>
<keyword evidence="2" id="KW-1133">Transmembrane helix</keyword>
<feature type="transmembrane region" description="Helical" evidence="2">
    <location>
        <begin position="69"/>
        <end position="91"/>
    </location>
</feature>
<dbReference type="InterPro" id="IPR050523">
    <property type="entry name" value="AKR_Detox_Biosynth"/>
</dbReference>
<dbReference type="SUPFAM" id="SSF51430">
    <property type="entry name" value="NAD(P)-linked oxidoreductase"/>
    <property type="match status" value="1"/>
</dbReference>
<dbReference type="eggNOG" id="KOG1575">
    <property type="taxonomic scope" value="Eukaryota"/>
</dbReference>
<reference evidence="3 4" key="1">
    <citation type="journal article" date="2011" name="Science">
        <title>The Selaginella genome identifies genetic changes associated with the evolution of vascular plants.</title>
        <authorList>
            <person name="Banks J.A."/>
            <person name="Nishiyama T."/>
            <person name="Hasebe M."/>
            <person name="Bowman J.L."/>
            <person name="Gribskov M."/>
            <person name="dePamphilis C."/>
            <person name="Albert V.A."/>
            <person name="Aono N."/>
            <person name="Aoyama T."/>
            <person name="Ambrose B.A."/>
            <person name="Ashton N.W."/>
            <person name="Axtell M.J."/>
            <person name="Barker E."/>
            <person name="Barker M.S."/>
            <person name="Bennetzen J.L."/>
            <person name="Bonawitz N.D."/>
            <person name="Chapple C."/>
            <person name="Cheng C."/>
            <person name="Correa L.G."/>
            <person name="Dacre M."/>
            <person name="DeBarry J."/>
            <person name="Dreyer I."/>
            <person name="Elias M."/>
            <person name="Engstrom E.M."/>
            <person name="Estelle M."/>
            <person name="Feng L."/>
            <person name="Finet C."/>
            <person name="Floyd S.K."/>
            <person name="Frommer W.B."/>
            <person name="Fujita T."/>
            <person name="Gramzow L."/>
            <person name="Gutensohn M."/>
            <person name="Harholt J."/>
            <person name="Hattori M."/>
            <person name="Heyl A."/>
            <person name="Hirai T."/>
            <person name="Hiwatashi Y."/>
            <person name="Ishikawa M."/>
            <person name="Iwata M."/>
            <person name="Karol K.G."/>
            <person name="Koehler B."/>
            <person name="Kolukisaoglu U."/>
            <person name="Kubo M."/>
            <person name="Kurata T."/>
            <person name="Lalonde S."/>
            <person name="Li K."/>
            <person name="Li Y."/>
            <person name="Litt A."/>
            <person name="Lyons E."/>
            <person name="Manning G."/>
            <person name="Maruyama T."/>
            <person name="Michael T.P."/>
            <person name="Mikami K."/>
            <person name="Miyazaki S."/>
            <person name="Morinaga S."/>
            <person name="Murata T."/>
            <person name="Mueller-Roeber B."/>
            <person name="Nelson D.R."/>
            <person name="Obara M."/>
            <person name="Oguri Y."/>
            <person name="Olmstead R.G."/>
            <person name="Onodera N."/>
            <person name="Petersen B.L."/>
            <person name="Pils B."/>
            <person name="Prigge M."/>
            <person name="Rensing S.A."/>
            <person name="Riano-Pachon D.M."/>
            <person name="Roberts A.W."/>
            <person name="Sato Y."/>
            <person name="Scheller H.V."/>
            <person name="Schulz B."/>
            <person name="Schulz C."/>
            <person name="Shakirov E.V."/>
            <person name="Shibagaki N."/>
            <person name="Shinohara N."/>
            <person name="Shippen D.E."/>
            <person name="Soerensen I."/>
            <person name="Sotooka R."/>
            <person name="Sugimoto N."/>
            <person name="Sugita M."/>
            <person name="Sumikawa N."/>
            <person name="Tanurdzic M."/>
            <person name="Theissen G."/>
            <person name="Ulvskov P."/>
            <person name="Wakazuki S."/>
            <person name="Weng J.K."/>
            <person name="Willats W.W."/>
            <person name="Wipf D."/>
            <person name="Wolf P.G."/>
            <person name="Yang L."/>
            <person name="Zimmer A.D."/>
            <person name="Zhu Q."/>
            <person name="Mitros T."/>
            <person name="Hellsten U."/>
            <person name="Loque D."/>
            <person name="Otillar R."/>
            <person name="Salamov A."/>
            <person name="Schmutz J."/>
            <person name="Shapiro H."/>
            <person name="Lindquist E."/>
            <person name="Lucas S."/>
            <person name="Rokhsar D."/>
            <person name="Grigoriev I.V."/>
        </authorList>
    </citation>
    <scope>NUCLEOTIDE SEQUENCE [LARGE SCALE GENOMIC DNA]</scope>
</reference>
<dbReference type="Gene3D" id="3.20.20.100">
    <property type="entry name" value="NADP-dependent oxidoreductase domain"/>
    <property type="match status" value="2"/>
</dbReference>
<dbReference type="InterPro" id="IPR036812">
    <property type="entry name" value="NAD(P)_OxRdtase_dom_sf"/>
</dbReference>
<evidence type="ECO:0000313" key="3">
    <source>
        <dbReference type="EMBL" id="EFJ14832.1"/>
    </source>
</evidence>
<keyword evidence="2" id="KW-0472">Membrane</keyword>
<evidence type="ECO:0000256" key="2">
    <source>
        <dbReference type="SAM" id="Phobius"/>
    </source>
</evidence>
<dbReference type="Proteomes" id="UP000001514">
    <property type="component" value="Unassembled WGS sequence"/>
</dbReference>